<proteinExistence type="predicted"/>
<accession>A0A0A2T9Z4</accession>
<dbReference type="Pfam" id="PF23981">
    <property type="entry name" value="DUF7305"/>
    <property type="match status" value="1"/>
</dbReference>
<dbReference type="Pfam" id="PF14341">
    <property type="entry name" value="PilX_N"/>
    <property type="match status" value="1"/>
</dbReference>
<dbReference type="AlphaFoldDB" id="A0A0A2T9Z4"/>
<dbReference type="eggNOG" id="COG3156">
    <property type="taxonomic scope" value="Bacteria"/>
</dbReference>
<organism evidence="4 5">
    <name type="scientific">Pontibacillus yanchengensis Y32</name>
    <dbReference type="NCBI Taxonomy" id="1385514"/>
    <lineage>
        <taxon>Bacteria</taxon>
        <taxon>Bacillati</taxon>
        <taxon>Bacillota</taxon>
        <taxon>Bacilli</taxon>
        <taxon>Bacillales</taxon>
        <taxon>Bacillaceae</taxon>
        <taxon>Pontibacillus</taxon>
    </lineage>
</organism>
<keyword evidence="1" id="KW-0472">Membrane</keyword>
<feature type="domain" description="DUF7305" evidence="3">
    <location>
        <begin position="298"/>
        <end position="414"/>
    </location>
</feature>
<dbReference type="STRING" id="1385514.N782_11240"/>
<evidence type="ECO:0000259" key="3">
    <source>
        <dbReference type="Pfam" id="PF23981"/>
    </source>
</evidence>
<dbReference type="InterPro" id="IPR055729">
    <property type="entry name" value="DUF7305"/>
</dbReference>
<keyword evidence="5" id="KW-1185">Reference proteome</keyword>
<keyword evidence="1" id="KW-1133">Transmembrane helix</keyword>
<name>A0A0A2T9Z4_9BACI</name>
<protein>
    <submittedName>
        <fullName evidence="4">Uncharacterized protein</fullName>
    </submittedName>
</protein>
<keyword evidence="1" id="KW-0812">Transmembrane</keyword>
<dbReference type="RefSeq" id="WP_036819400.1">
    <property type="nucleotide sequence ID" value="NZ_AVBF01000026.1"/>
</dbReference>
<sequence>MKNKFLLQIKMNNEKGFALVIVMLVLSVLSLLGLGLLGLVMNNVKMSSGERDFQSSYYIAEAGVNQGTVDIKKLSQESYKKTETEIEFYQNLNSSINNYNKSSKSTIQQFETSFGEKPVANIEIKELSKKGSYEILSTGTIDQRTRKVKRVINVSWVSKSTLNIPNDIAVYAENNISLKGGANINGNIGTSSEEANSIELKGGSSINGDVYVPLGAENIAVDAPHYMNVPKPKSVESPKKFELPPFPSYPNPPLYPNQTVKKSEWNQYEVVKDGDLRIDNWMVNDYTLSLEKDVKFNEIRLTSNNSLTVNIGDQHRSIVVEHLNISNGTLDIKGTGSLTIYVKEEITMGSGSILNGSEEVKKLNIFLADSQKTKKFKVSGDQKIYGSIYVEKADIDISGGGEFRGHIFTGGDNFKVSGGALAAAPSLLYAPNASFVLSGGGKVYGSIISKDFSGVGGTNVWFDGDLDLSYLPFIPSGDSELPENMITKEPVREVS</sequence>
<feature type="transmembrane region" description="Helical" evidence="1">
    <location>
        <begin position="16"/>
        <end position="41"/>
    </location>
</feature>
<reference evidence="4 5" key="1">
    <citation type="journal article" date="2015" name="Stand. Genomic Sci.">
        <title>High quality draft genome sequence of the moderately halophilic bacterium Pontibacillus yanchengensis Y32(T) and comparison among Pontibacillus genomes.</title>
        <authorList>
            <person name="Huang J."/>
            <person name="Qiao Z.X."/>
            <person name="Tang J.W."/>
            <person name="Wang G."/>
        </authorList>
    </citation>
    <scope>NUCLEOTIDE SEQUENCE [LARGE SCALE GENOMIC DNA]</scope>
    <source>
        <strain evidence="4 5">Y32</strain>
    </source>
</reference>
<evidence type="ECO:0000256" key="1">
    <source>
        <dbReference type="SAM" id="Phobius"/>
    </source>
</evidence>
<dbReference type="Proteomes" id="UP000030147">
    <property type="component" value="Unassembled WGS sequence"/>
</dbReference>
<evidence type="ECO:0000313" key="5">
    <source>
        <dbReference type="Proteomes" id="UP000030147"/>
    </source>
</evidence>
<comment type="caution">
    <text evidence="4">The sequence shown here is derived from an EMBL/GenBank/DDBJ whole genome shotgun (WGS) entry which is preliminary data.</text>
</comment>
<dbReference type="OrthoDB" id="2163447at2"/>
<dbReference type="InterPro" id="IPR025746">
    <property type="entry name" value="PilX_N_dom"/>
</dbReference>
<evidence type="ECO:0000313" key="4">
    <source>
        <dbReference type="EMBL" id="KGP72657.1"/>
    </source>
</evidence>
<gene>
    <name evidence="4" type="ORF">N782_11240</name>
</gene>
<feature type="domain" description="Type 4 fimbrial biogenesis protein PilX N-terminal" evidence="2">
    <location>
        <begin position="15"/>
        <end position="64"/>
    </location>
</feature>
<dbReference type="EMBL" id="AVBF01000026">
    <property type="protein sequence ID" value="KGP72657.1"/>
    <property type="molecule type" value="Genomic_DNA"/>
</dbReference>
<evidence type="ECO:0000259" key="2">
    <source>
        <dbReference type="Pfam" id="PF14341"/>
    </source>
</evidence>